<reference evidence="1 2" key="1">
    <citation type="submission" date="2016-10" db="EMBL/GenBank/DDBJ databases">
        <authorList>
            <person name="de Groot N.N."/>
        </authorList>
    </citation>
    <scope>NUCLEOTIDE SEQUENCE [LARGE SCALE GENOMIC DNA]</scope>
    <source>
        <strain>GEY</strain>
        <strain evidence="2">DSM 9560</strain>
    </source>
</reference>
<proteinExistence type="predicted"/>
<dbReference type="STRING" id="1003.SAMN04488541_10873"/>
<sequence length="122" mass="13852">MKSKPILIQFVVLAIFIVLISASGSAHPTLQENLFMLQEEYRVTGYKKGFNGWEKVPLRIRVTAPQYGGKEKIEVVAYQTSFGWQTVTYCFVHQVNELLDGKEIAANFEYKASCAGTVYFNF</sequence>
<accession>A0A1I2KA19</accession>
<dbReference type="AlphaFoldDB" id="A0A1I2KA19"/>
<evidence type="ECO:0000313" key="2">
    <source>
        <dbReference type="Proteomes" id="UP000199513"/>
    </source>
</evidence>
<name>A0A1I2KA19_9BACT</name>
<keyword evidence="2" id="KW-1185">Reference proteome</keyword>
<dbReference type="RefSeq" id="WP_091549584.1">
    <property type="nucleotide sequence ID" value="NZ_FONY01000087.1"/>
</dbReference>
<gene>
    <name evidence="1" type="ORF">SAMN04488541_10873</name>
</gene>
<dbReference type="Proteomes" id="UP000199513">
    <property type="component" value="Unassembled WGS sequence"/>
</dbReference>
<dbReference type="EMBL" id="FONY01000087">
    <property type="protein sequence ID" value="SFF62077.1"/>
    <property type="molecule type" value="Genomic_DNA"/>
</dbReference>
<protein>
    <submittedName>
        <fullName evidence="1">Uncharacterized protein</fullName>
    </submittedName>
</protein>
<evidence type="ECO:0000313" key="1">
    <source>
        <dbReference type="EMBL" id="SFF62077.1"/>
    </source>
</evidence>
<organism evidence="1 2">
    <name type="scientific">Thermoflexibacter ruber</name>
    <dbReference type="NCBI Taxonomy" id="1003"/>
    <lineage>
        <taxon>Bacteria</taxon>
        <taxon>Pseudomonadati</taxon>
        <taxon>Bacteroidota</taxon>
        <taxon>Cytophagia</taxon>
        <taxon>Cytophagales</taxon>
        <taxon>Thermoflexibacteraceae</taxon>
        <taxon>Thermoflexibacter</taxon>
    </lineage>
</organism>